<dbReference type="AlphaFoldDB" id="A0A2S0WTP2"/>
<evidence type="ECO:0000313" key="3">
    <source>
        <dbReference type="Proteomes" id="UP000244729"/>
    </source>
</evidence>
<dbReference type="SUPFAM" id="SSF50129">
    <property type="entry name" value="GroES-like"/>
    <property type="match status" value="1"/>
</dbReference>
<proteinExistence type="predicted"/>
<dbReference type="InterPro" id="IPR052733">
    <property type="entry name" value="Chloroplast_QOR"/>
</dbReference>
<protein>
    <submittedName>
        <fullName evidence="2">NADPH:quinone reductase</fullName>
    </submittedName>
</protein>
<dbReference type="EMBL" id="CP028913">
    <property type="protein sequence ID" value="AWB94705.1"/>
    <property type="molecule type" value="Genomic_DNA"/>
</dbReference>
<dbReference type="KEGG" id="agm:DCE93_02725"/>
<dbReference type="GO" id="GO:0016491">
    <property type="term" value="F:oxidoreductase activity"/>
    <property type="evidence" value="ECO:0007669"/>
    <property type="project" value="InterPro"/>
</dbReference>
<dbReference type="Proteomes" id="UP000244729">
    <property type="component" value="Chromosome"/>
</dbReference>
<dbReference type="Pfam" id="PF08240">
    <property type="entry name" value="ADH_N"/>
    <property type="match status" value="1"/>
</dbReference>
<keyword evidence="3" id="KW-1185">Reference proteome</keyword>
<dbReference type="RefSeq" id="WP_108594527.1">
    <property type="nucleotide sequence ID" value="NZ_CP028913.1"/>
</dbReference>
<dbReference type="PANTHER" id="PTHR44013">
    <property type="entry name" value="ZINC-TYPE ALCOHOL DEHYDROGENASE-LIKE PROTEIN C16A3.02C"/>
    <property type="match status" value="1"/>
</dbReference>
<dbReference type="InterPro" id="IPR020843">
    <property type="entry name" value="ER"/>
</dbReference>
<sequence length="311" mass="31274">MRAINYTTYGDPTVLESVDVPRPVAGPGEALVKVAGTTFNQVDATLRAGFLADAFPIELPHTPGIDLSGTVIDVGPGVRDELIGQHVIAFLPMTAPGAAAEYVTVPAELLAPAPRSIPLPDAAALASSGLTALQAVEQAGVRRGQSVLVNGAGGGVGAFVVQLAARAGATVIATAGPRSRDAVIAHGAAEVIDYTAVSVVDAVTGPVDAVVNLVRTTPDETAALVGLVKPGGAFVSTTTPGVPAAGAEIRMTSIFARSDAAQLARLAKLVDAGELHVDVSARYDLKDLARVHALGEAGALRGKVVLTPAGV</sequence>
<dbReference type="OrthoDB" id="3175656at2"/>
<dbReference type="Gene3D" id="3.90.180.10">
    <property type="entry name" value="Medium-chain alcohol dehydrogenases, catalytic domain"/>
    <property type="match status" value="1"/>
</dbReference>
<gene>
    <name evidence="2" type="ORF">DCE93_02725</name>
</gene>
<name>A0A2S0WTP2_9MICO</name>
<dbReference type="SMART" id="SM00829">
    <property type="entry name" value="PKS_ER"/>
    <property type="match status" value="1"/>
</dbReference>
<dbReference type="PANTHER" id="PTHR44013:SF1">
    <property type="entry name" value="ZINC-TYPE ALCOHOL DEHYDROGENASE-LIKE PROTEIN C16A3.02C"/>
    <property type="match status" value="1"/>
</dbReference>
<dbReference type="InterPro" id="IPR011032">
    <property type="entry name" value="GroES-like_sf"/>
</dbReference>
<accession>A0A2S0WTP2</accession>
<dbReference type="SUPFAM" id="SSF51735">
    <property type="entry name" value="NAD(P)-binding Rossmann-fold domains"/>
    <property type="match status" value="1"/>
</dbReference>
<feature type="domain" description="Enoyl reductase (ER)" evidence="1">
    <location>
        <begin position="10"/>
        <end position="306"/>
    </location>
</feature>
<dbReference type="CDD" id="cd05289">
    <property type="entry name" value="MDR_like_2"/>
    <property type="match status" value="1"/>
</dbReference>
<reference evidence="2 3" key="1">
    <citation type="submission" date="2018-04" db="EMBL/GenBank/DDBJ databases">
        <authorList>
            <person name="Li J."/>
        </authorList>
    </citation>
    <scope>NUCLEOTIDE SEQUENCE [LARGE SCALE GENOMIC DNA]</scope>
    <source>
        <strain evidence="3">30A</strain>
    </source>
</reference>
<evidence type="ECO:0000259" key="1">
    <source>
        <dbReference type="SMART" id="SM00829"/>
    </source>
</evidence>
<organism evidence="2 3">
    <name type="scientific">Agromyces badenianii</name>
    <dbReference type="NCBI Taxonomy" id="2080742"/>
    <lineage>
        <taxon>Bacteria</taxon>
        <taxon>Bacillati</taxon>
        <taxon>Actinomycetota</taxon>
        <taxon>Actinomycetes</taxon>
        <taxon>Micrococcales</taxon>
        <taxon>Microbacteriaceae</taxon>
        <taxon>Agromyces</taxon>
    </lineage>
</organism>
<dbReference type="Gene3D" id="3.40.50.720">
    <property type="entry name" value="NAD(P)-binding Rossmann-like Domain"/>
    <property type="match status" value="1"/>
</dbReference>
<dbReference type="Pfam" id="PF13602">
    <property type="entry name" value="ADH_zinc_N_2"/>
    <property type="match status" value="1"/>
</dbReference>
<dbReference type="InterPro" id="IPR013154">
    <property type="entry name" value="ADH-like_N"/>
</dbReference>
<evidence type="ECO:0000313" key="2">
    <source>
        <dbReference type="EMBL" id="AWB94705.1"/>
    </source>
</evidence>
<dbReference type="InterPro" id="IPR036291">
    <property type="entry name" value="NAD(P)-bd_dom_sf"/>
</dbReference>